<dbReference type="CDD" id="cd01829">
    <property type="entry name" value="SGNH_hydrolase_peri2"/>
    <property type="match status" value="1"/>
</dbReference>
<feature type="compositionally biased region" description="Low complexity" evidence="1">
    <location>
        <begin position="68"/>
        <end position="87"/>
    </location>
</feature>
<feature type="signal peptide" evidence="2">
    <location>
        <begin position="1"/>
        <end position="19"/>
    </location>
</feature>
<gene>
    <name evidence="3" type="ORF">C8P69_105182</name>
</gene>
<accession>A0A2T4Z2N0</accession>
<feature type="compositionally biased region" description="Low complexity" evidence="1">
    <location>
        <begin position="320"/>
        <end position="331"/>
    </location>
</feature>
<name>A0A2T4Z2N0_9HYPH</name>
<dbReference type="RefSeq" id="WP_108177873.1">
    <property type="nucleotide sequence ID" value="NZ_PZZL01000005.1"/>
</dbReference>
<feature type="compositionally biased region" description="Pro residues" evidence="1">
    <location>
        <begin position="303"/>
        <end position="319"/>
    </location>
</feature>
<feature type="compositionally biased region" description="Pro residues" evidence="1">
    <location>
        <begin position="332"/>
        <end position="342"/>
    </location>
</feature>
<dbReference type="InterPro" id="IPR036514">
    <property type="entry name" value="SGNH_hydro_sf"/>
</dbReference>
<dbReference type="InterPro" id="IPR051532">
    <property type="entry name" value="Ester_Hydrolysis_Enzymes"/>
</dbReference>
<keyword evidence="4" id="KW-1185">Reference proteome</keyword>
<dbReference type="SUPFAM" id="SSF52266">
    <property type="entry name" value="SGNH hydrolase"/>
    <property type="match status" value="1"/>
</dbReference>
<dbReference type="EMBL" id="PZZL01000005">
    <property type="protein sequence ID" value="PTM55032.1"/>
    <property type="molecule type" value="Genomic_DNA"/>
</dbReference>
<dbReference type="Gene3D" id="3.40.50.1110">
    <property type="entry name" value="SGNH hydrolase"/>
    <property type="match status" value="1"/>
</dbReference>
<evidence type="ECO:0000256" key="1">
    <source>
        <dbReference type="SAM" id="MobiDB-lite"/>
    </source>
</evidence>
<dbReference type="Proteomes" id="UP000241808">
    <property type="component" value="Unassembled WGS sequence"/>
</dbReference>
<evidence type="ECO:0000256" key="2">
    <source>
        <dbReference type="SAM" id="SignalP"/>
    </source>
</evidence>
<feature type="region of interest" description="Disordered" evidence="1">
    <location>
        <begin position="300"/>
        <end position="363"/>
    </location>
</feature>
<evidence type="ECO:0000313" key="4">
    <source>
        <dbReference type="Proteomes" id="UP000241808"/>
    </source>
</evidence>
<reference evidence="3 4" key="1">
    <citation type="submission" date="2018-04" db="EMBL/GenBank/DDBJ databases">
        <title>Genomic Encyclopedia of Archaeal and Bacterial Type Strains, Phase II (KMG-II): from individual species to whole genera.</title>
        <authorList>
            <person name="Goeker M."/>
        </authorList>
    </citation>
    <scope>NUCLEOTIDE SEQUENCE [LARGE SCALE GENOMIC DNA]</scope>
    <source>
        <strain evidence="3 4">DSM 25521</strain>
    </source>
</reference>
<feature type="chain" id="PRO_5015741255" evidence="2">
    <location>
        <begin position="20"/>
        <end position="425"/>
    </location>
</feature>
<organism evidence="3 4">
    <name type="scientific">Phreatobacter oligotrophus</name>
    <dbReference type="NCBI Taxonomy" id="1122261"/>
    <lineage>
        <taxon>Bacteria</taxon>
        <taxon>Pseudomonadati</taxon>
        <taxon>Pseudomonadota</taxon>
        <taxon>Alphaproteobacteria</taxon>
        <taxon>Hyphomicrobiales</taxon>
        <taxon>Phreatobacteraceae</taxon>
        <taxon>Phreatobacter</taxon>
    </lineage>
</organism>
<feature type="compositionally biased region" description="Low complexity" evidence="1">
    <location>
        <begin position="351"/>
        <end position="363"/>
    </location>
</feature>
<dbReference type="InterPro" id="IPR007407">
    <property type="entry name" value="DUF459"/>
</dbReference>
<dbReference type="PANTHER" id="PTHR30383">
    <property type="entry name" value="THIOESTERASE 1/PROTEASE 1/LYSOPHOSPHOLIPASE L1"/>
    <property type="match status" value="1"/>
</dbReference>
<sequence length="425" mass="44848">MTLLRHLLLLACLAIAALAAVPAGAQSPYVDDRYPHLLAPRDQRPRILSIPQGSRQTPRAARPTESVRPPTTTTARGAATEGGAPAEAPAPTTFVLVLGDNLAEWLAYGLGPAFEDVPELGIIDRSRLASGLTRPDVLDWAKAVPETFAGIAKIDFVVMLVGSNDRQAIRLERETVDPEDERWRGLYAERVDQVMQAMKARGVPVYWVGVPPLRGQRLSTHMQLLNAIYKERAERNGVTFVDVWNGFVDEHGNYTQFGPDFAGQIRRLRTADGVHFTTAGARKLALFLEQELRRDLVGRITPALPPGTDPGAPGTPPAGPEAAAPGATTPGTPAPAAPPRPAIGPVFVLHGNPTLPAGTTAPTAAPVGGQLAGASGARPAGSAAASVLVRGEAPAPMTGRIDDFRWPRPGEATNPPAATVPARSP</sequence>
<dbReference type="PANTHER" id="PTHR30383:SF5">
    <property type="entry name" value="SGNH HYDROLASE-TYPE ESTERASE DOMAIN-CONTAINING PROTEIN"/>
    <property type="match status" value="1"/>
</dbReference>
<feature type="region of interest" description="Disordered" evidence="1">
    <location>
        <begin position="45"/>
        <end position="87"/>
    </location>
</feature>
<keyword evidence="2" id="KW-0732">Signal</keyword>
<protein>
    <submittedName>
        <fullName evidence="3">Uncharacterized protein</fullName>
    </submittedName>
</protein>
<dbReference type="AlphaFoldDB" id="A0A2T4Z2N0"/>
<proteinExistence type="predicted"/>
<dbReference type="OrthoDB" id="9805649at2"/>
<dbReference type="GO" id="GO:0004622">
    <property type="term" value="F:phosphatidylcholine lysophospholipase activity"/>
    <property type="evidence" value="ECO:0007669"/>
    <property type="project" value="TreeGrafter"/>
</dbReference>
<evidence type="ECO:0000313" key="3">
    <source>
        <dbReference type="EMBL" id="PTM55032.1"/>
    </source>
</evidence>
<dbReference type="Pfam" id="PF04311">
    <property type="entry name" value="DUF459"/>
    <property type="match status" value="1"/>
</dbReference>
<comment type="caution">
    <text evidence="3">The sequence shown here is derived from an EMBL/GenBank/DDBJ whole genome shotgun (WGS) entry which is preliminary data.</text>
</comment>
<feature type="region of interest" description="Disordered" evidence="1">
    <location>
        <begin position="392"/>
        <end position="425"/>
    </location>
</feature>